<reference evidence="1" key="1">
    <citation type="submission" date="2018-06" db="EMBL/GenBank/DDBJ databases">
        <authorList>
            <person name="Zhirakovskaya E."/>
        </authorList>
    </citation>
    <scope>NUCLEOTIDE SEQUENCE</scope>
</reference>
<evidence type="ECO:0000313" key="1">
    <source>
        <dbReference type="EMBL" id="VAX41778.1"/>
    </source>
</evidence>
<gene>
    <name evidence="1" type="ORF">MNBD_PLANCTO02-3173</name>
</gene>
<sequence length="67" mass="7308">MGAGAVLRILYFKKDSNMLSKRIVENIYNNVKEVIMETEGLIEGGLNPESASQVSEVLNDLASPPTL</sequence>
<accession>A0A3B1DZF5</accession>
<dbReference type="EMBL" id="UOGL01000585">
    <property type="protein sequence ID" value="VAX41778.1"/>
    <property type="molecule type" value="Genomic_DNA"/>
</dbReference>
<proteinExistence type="predicted"/>
<name>A0A3B1DZF5_9ZZZZ</name>
<organism evidence="1">
    <name type="scientific">hydrothermal vent metagenome</name>
    <dbReference type="NCBI Taxonomy" id="652676"/>
    <lineage>
        <taxon>unclassified sequences</taxon>
        <taxon>metagenomes</taxon>
        <taxon>ecological metagenomes</taxon>
    </lineage>
</organism>
<dbReference type="AlphaFoldDB" id="A0A3B1DZF5"/>
<protein>
    <submittedName>
        <fullName evidence="1">Uncharacterized protein</fullName>
    </submittedName>
</protein>